<evidence type="ECO:0000259" key="2">
    <source>
        <dbReference type="Pfam" id="PF02342"/>
    </source>
</evidence>
<dbReference type="Gene3D" id="2.60.60.30">
    <property type="entry name" value="sav2460 like domains"/>
    <property type="match status" value="1"/>
</dbReference>
<dbReference type="EMBL" id="CP108135">
    <property type="protein sequence ID" value="WTP64842.1"/>
    <property type="molecule type" value="Genomic_DNA"/>
</dbReference>
<reference evidence="3 4" key="1">
    <citation type="submission" date="2022-10" db="EMBL/GenBank/DDBJ databases">
        <title>The complete genomes of actinobacterial strains from the NBC collection.</title>
        <authorList>
            <person name="Joergensen T.S."/>
            <person name="Alvarez Arevalo M."/>
            <person name="Sterndorff E.B."/>
            <person name="Faurdal D."/>
            <person name="Vuksanovic O."/>
            <person name="Mourched A.-S."/>
            <person name="Charusanti P."/>
            <person name="Shaw S."/>
            <person name="Blin K."/>
            <person name="Weber T."/>
        </authorList>
    </citation>
    <scope>NUCLEOTIDE SEQUENCE [LARGE SCALE GENOMIC DNA]</scope>
    <source>
        <strain evidence="3 4">NBC_00185</strain>
    </source>
</reference>
<protein>
    <submittedName>
        <fullName evidence="3">TerD family protein</fullName>
    </submittedName>
</protein>
<name>A0ABZ1JXK5_9ACTN</name>
<sequence length="215" mass="22866">MRSVTRESPDRDSRHLLDSGAAQHGCHLTKGQNVVLHQDGTPLADVTVGLGWDARPADGADFDLDASAIICGPDMKAVSDAHFVFYNNLASPDGAVRHTGDNLTGEGEGDDEQLLIDLDRLGEGTGQVVFAVSIHAAGTRGQNFGQVDDAFIRVVDNLTGREMCRYELSHDAAGETAMVFGALYRRAGEWKFRAIGQGYTSGLSGIATDYGVNVG</sequence>
<dbReference type="PANTHER" id="PTHR32097:SF4">
    <property type="entry name" value="GENERAL STRESS PROTEIN 16U"/>
    <property type="match status" value="1"/>
</dbReference>
<comment type="similarity">
    <text evidence="1">Belongs to the CAPAB/TerDEXZ family.</text>
</comment>
<dbReference type="CDD" id="cd06974">
    <property type="entry name" value="TerD_like"/>
    <property type="match status" value="1"/>
</dbReference>
<dbReference type="RefSeq" id="WP_406188189.1">
    <property type="nucleotide sequence ID" value="NZ_CP108135.1"/>
</dbReference>
<dbReference type="Pfam" id="PF02342">
    <property type="entry name" value="TerD"/>
    <property type="match status" value="1"/>
</dbReference>
<proteinExistence type="inferred from homology"/>
<dbReference type="InterPro" id="IPR051324">
    <property type="entry name" value="Stress/Tellurium_Resist"/>
</dbReference>
<dbReference type="PANTHER" id="PTHR32097">
    <property type="entry name" value="CAMP-BINDING PROTEIN 1-RELATED"/>
    <property type="match status" value="1"/>
</dbReference>
<gene>
    <name evidence="3" type="ORF">OG560_05230</name>
</gene>
<dbReference type="InterPro" id="IPR003325">
    <property type="entry name" value="TerD"/>
</dbReference>
<organism evidence="3 4">
    <name type="scientific">[Kitasatospora] papulosa</name>
    <dbReference type="NCBI Taxonomy" id="1464011"/>
    <lineage>
        <taxon>Bacteria</taxon>
        <taxon>Bacillati</taxon>
        <taxon>Actinomycetota</taxon>
        <taxon>Actinomycetes</taxon>
        <taxon>Kitasatosporales</taxon>
        <taxon>Streptomycetaceae</taxon>
        <taxon>Streptomyces</taxon>
    </lineage>
</organism>
<dbReference type="Proteomes" id="UP001622496">
    <property type="component" value="Chromosome"/>
</dbReference>
<keyword evidence="4" id="KW-1185">Reference proteome</keyword>
<evidence type="ECO:0000256" key="1">
    <source>
        <dbReference type="ARBA" id="ARBA00008775"/>
    </source>
</evidence>
<evidence type="ECO:0000313" key="3">
    <source>
        <dbReference type="EMBL" id="WTP64842.1"/>
    </source>
</evidence>
<evidence type="ECO:0000313" key="4">
    <source>
        <dbReference type="Proteomes" id="UP001622496"/>
    </source>
</evidence>
<accession>A0ABZ1JXK5</accession>
<feature type="domain" description="TerD" evidence="2">
    <location>
        <begin position="27"/>
        <end position="210"/>
    </location>
</feature>